<sequence length="605" mass="70324">MEVICRACLSKHEQTDLLQYSEKNRRLFVYCTGLQVKRNDAFAFQMCKDCYINMKVACHFKKTCRNSDKKIKKYSAIKESGDYIDIYDFLKDNDDPIKLRLPLNLGKSPSPYRRDEDNESTCTSIQNFMTDILQELPDSEANIIKQVIEEEADILEDSLDSHWLEDLSDNELGMDFSFSPFSTPRTLQNDKDDDISTSKTLNNNEEIKINKTHECSLDNIITRSMDIDLESLDKRINCEAGNNVCVIDINIENALKNTAEKVMLDDLLSTPPVLPNVTSPATPLIKNILFGDMEETSRYNDEPLTRTTEIKENIEVIDEFLYKNVLNDVNTEDGYNDINEIERYLTKPEIKRKNLEDIPSAKNKYCITNFYCKMCDRKFKNLVALKVHCAKYHKLRIPKDNVARIRKKMICDYCGKIFNSPRCIIKHIENHKNPVSYECKRCSLKFDTKSKLRLHQGTHEHNANNNNVIKNHVCSICGWACTSSSNYNIHIKRHFNIYMHTCEECGQGFYRKCDMNAHMRRHTGERPFQCSYCSRSFARHDALNRHIKRHTDERPYPCNFCKSTFTNAYDLRHHKENAKSCLKIQMLLAKKSNVASDIVLTTNVT</sequence>
<evidence type="ECO:0000256" key="8">
    <source>
        <dbReference type="ARBA" id="ARBA00023125"/>
    </source>
</evidence>
<dbReference type="FunFam" id="3.30.160.60:FF:001156">
    <property type="entry name" value="Zinc finger protein 407"/>
    <property type="match status" value="1"/>
</dbReference>
<dbReference type="SMART" id="SM00868">
    <property type="entry name" value="zf-AD"/>
    <property type="match status" value="1"/>
</dbReference>
<dbReference type="Pfam" id="PF13894">
    <property type="entry name" value="zf-C2H2_4"/>
    <property type="match status" value="1"/>
</dbReference>
<keyword evidence="5" id="KW-0863">Zinc-finger</keyword>
<comment type="caution">
    <text evidence="12">The sequence shown here is derived from an EMBL/GenBank/DDBJ whole genome shotgun (WGS) entry which is preliminary data.</text>
</comment>
<dbReference type="PROSITE" id="PS51915">
    <property type="entry name" value="ZAD"/>
    <property type="match status" value="1"/>
</dbReference>
<evidence type="ECO:0000256" key="7">
    <source>
        <dbReference type="ARBA" id="ARBA00023015"/>
    </source>
</evidence>
<dbReference type="KEGG" id="dpl:KGM_208517"/>
<dbReference type="SUPFAM" id="SSF57667">
    <property type="entry name" value="beta-beta-alpha zinc fingers"/>
    <property type="match status" value="3"/>
</dbReference>
<evidence type="ECO:0000256" key="11">
    <source>
        <dbReference type="ARBA" id="ARBA00037948"/>
    </source>
</evidence>
<dbReference type="PROSITE" id="PS00028">
    <property type="entry name" value="ZINC_FINGER_C2H2_1"/>
    <property type="match status" value="5"/>
</dbReference>
<evidence type="ECO:0000256" key="1">
    <source>
        <dbReference type="ARBA" id="ARBA00004123"/>
    </source>
</evidence>
<evidence type="ECO:0000256" key="6">
    <source>
        <dbReference type="ARBA" id="ARBA00022833"/>
    </source>
</evidence>
<keyword evidence="4" id="KW-0677">Repeat</keyword>
<organism evidence="12 13">
    <name type="scientific">Danaus plexippus plexippus</name>
    <dbReference type="NCBI Taxonomy" id="278856"/>
    <lineage>
        <taxon>Eukaryota</taxon>
        <taxon>Metazoa</taxon>
        <taxon>Ecdysozoa</taxon>
        <taxon>Arthropoda</taxon>
        <taxon>Hexapoda</taxon>
        <taxon>Insecta</taxon>
        <taxon>Pterygota</taxon>
        <taxon>Neoptera</taxon>
        <taxon>Endopterygota</taxon>
        <taxon>Lepidoptera</taxon>
        <taxon>Glossata</taxon>
        <taxon>Ditrysia</taxon>
        <taxon>Papilionoidea</taxon>
        <taxon>Nymphalidae</taxon>
        <taxon>Danainae</taxon>
        <taxon>Danaini</taxon>
        <taxon>Danaina</taxon>
        <taxon>Danaus</taxon>
        <taxon>Danaus</taxon>
    </lineage>
</organism>
<evidence type="ECO:0000256" key="4">
    <source>
        <dbReference type="ARBA" id="ARBA00022737"/>
    </source>
</evidence>
<dbReference type="SUPFAM" id="SSF57716">
    <property type="entry name" value="Glucocorticoid receptor-like (DNA-binding domain)"/>
    <property type="match status" value="1"/>
</dbReference>
<dbReference type="SMART" id="SM00355">
    <property type="entry name" value="ZnF_C2H2"/>
    <property type="match status" value="7"/>
</dbReference>
<dbReference type="PROSITE" id="PS50157">
    <property type="entry name" value="ZINC_FINGER_C2H2_2"/>
    <property type="match status" value="5"/>
</dbReference>
<dbReference type="FunFam" id="3.30.160.60:FF:000100">
    <property type="entry name" value="Zinc finger 45-like"/>
    <property type="match status" value="1"/>
</dbReference>
<keyword evidence="9" id="KW-0804">Transcription</keyword>
<dbReference type="InterPro" id="IPR012934">
    <property type="entry name" value="Znf_AD"/>
</dbReference>
<dbReference type="OrthoDB" id="8922241at2759"/>
<comment type="subcellular location">
    <subcellularLocation>
        <location evidence="1">Nucleus</location>
    </subcellularLocation>
</comment>
<comment type="similarity">
    <text evidence="2">Belongs to the krueppel C2H2-type zinc-finger protein family.</text>
</comment>
<dbReference type="GO" id="GO:0000978">
    <property type="term" value="F:RNA polymerase II cis-regulatory region sequence-specific DNA binding"/>
    <property type="evidence" value="ECO:0007669"/>
    <property type="project" value="TreeGrafter"/>
</dbReference>
<evidence type="ECO:0000256" key="2">
    <source>
        <dbReference type="ARBA" id="ARBA00006991"/>
    </source>
</evidence>
<keyword evidence="7" id="KW-0805">Transcription regulation</keyword>
<dbReference type="GO" id="GO:0008270">
    <property type="term" value="F:zinc ion binding"/>
    <property type="evidence" value="ECO:0007669"/>
    <property type="project" value="UniProtKB-UniRule"/>
</dbReference>
<dbReference type="InterPro" id="IPR013087">
    <property type="entry name" value="Znf_C2H2_type"/>
</dbReference>
<reference evidence="12 13" key="1">
    <citation type="journal article" date="2011" name="Cell">
        <title>The monarch butterfly genome yields insights into long-distance migration.</title>
        <authorList>
            <person name="Zhan S."/>
            <person name="Merlin C."/>
            <person name="Boore J.L."/>
            <person name="Reppert S.M."/>
        </authorList>
    </citation>
    <scope>NUCLEOTIDE SEQUENCE [LARGE SCALE GENOMIC DNA]</scope>
    <source>
        <strain evidence="12">F-2</strain>
    </source>
</reference>
<dbReference type="GO" id="GO:0005634">
    <property type="term" value="C:nucleus"/>
    <property type="evidence" value="ECO:0007669"/>
    <property type="project" value="UniProtKB-SubCell"/>
</dbReference>
<dbReference type="Pfam" id="PF07776">
    <property type="entry name" value="zf-AD"/>
    <property type="match status" value="1"/>
</dbReference>
<dbReference type="eggNOG" id="KOG1721">
    <property type="taxonomic scope" value="Eukaryota"/>
</dbReference>
<evidence type="ECO:0000256" key="9">
    <source>
        <dbReference type="ARBA" id="ARBA00023163"/>
    </source>
</evidence>
<dbReference type="PANTHER" id="PTHR24388">
    <property type="entry name" value="ZINC FINGER PROTEIN"/>
    <property type="match status" value="1"/>
</dbReference>
<name>A0A212EM22_DANPL</name>
<keyword evidence="10" id="KW-0539">Nucleus</keyword>
<dbReference type="GO" id="GO:0000981">
    <property type="term" value="F:DNA-binding transcription factor activity, RNA polymerase II-specific"/>
    <property type="evidence" value="ECO:0007669"/>
    <property type="project" value="TreeGrafter"/>
</dbReference>
<evidence type="ECO:0000313" key="13">
    <source>
        <dbReference type="Proteomes" id="UP000007151"/>
    </source>
</evidence>
<proteinExistence type="inferred from homology"/>
<keyword evidence="3" id="KW-0479">Metal-binding</keyword>
<protein>
    <submittedName>
        <fullName evidence="12">Zinc finger protein 8</fullName>
    </submittedName>
</protein>
<evidence type="ECO:0000256" key="10">
    <source>
        <dbReference type="ARBA" id="ARBA00023242"/>
    </source>
</evidence>
<dbReference type="EMBL" id="AGBW02013930">
    <property type="protein sequence ID" value="OWR42550.1"/>
    <property type="molecule type" value="Genomic_DNA"/>
</dbReference>
<comment type="similarity">
    <text evidence="11">Belongs to the snail C2H2-type zinc-finger protein family.</text>
</comment>
<dbReference type="FunCoup" id="A0A212EM22">
    <property type="interactions" value="154"/>
</dbReference>
<evidence type="ECO:0000313" key="12">
    <source>
        <dbReference type="EMBL" id="OWR42550.1"/>
    </source>
</evidence>
<keyword evidence="13" id="KW-1185">Reference proteome</keyword>
<accession>A0A212EM22</accession>
<evidence type="ECO:0000256" key="3">
    <source>
        <dbReference type="ARBA" id="ARBA00022723"/>
    </source>
</evidence>
<dbReference type="Gene3D" id="3.30.160.60">
    <property type="entry name" value="Classic Zinc Finger"/>
    <property type="match status" value="5"/>
</dbReference>
<dbReference type="Pfam" id="PF00096">
    <property type="entry name" value="zf-C2H2"/>
    <property type="match status" value="3"/>
</dbReference>
<dbReference type="AlphaFoldDB" id="A0A212EM22"/>
<dbReference type="InterPro" id="IPR050527">
    <property type="entry name" value="Snail/Krueppel_Znf"/>
</dbReference>
<dbReference type="STRING" id="278856.A0A212EM22"/>
<evidence type="ECO:0000256" key="5">
    <source>
        <dbReference type="ARBA" id="ARBA00022771"/>
    </source>
</evidence>
<keyword evidence="8" id="KW-0238">DNA-binding</keyword>
<keyword evidence="6" id="KW-0862">Zinc</keyword>
<dbReference type="PANTHER" id="PTHR24388:SF104">
    <property type="entry name" value="AT-RICH BINDING PROTEIN-RELATED"/>
    <property type="match status" value="1"/>
</dbReference>
<dbReference type="InterPro" id="IPR036236">
    <property type="entry name" value="Znf_C2H2_sf"/>
</dbReference>
<gene>
    <name evidence="12" type="ORF">KGM_208517</name>
</gene>
<dbReference type="Proteomes" id="UP000007151">
    <property type="component" value="Unassembled WGS sequence"/>
</dbReference>